<sequence>MTAEATIDHRQDGQKTLLIEQLRRTPIVQVACEKTGIGRASYYRWRKDDEEFAKACDEAMQEGVELVSDLAESKLINSIKEQNHGAISFWLRHRHPAYADKLQVRAKVETDNSLTPEQEELVRRALGHVTGGRVADLATVELYDGHE</sequence>
<comment type="caution">
    <text evidence="1">The sequence shown here is derived from an EMBL/GenBank/DDBJ whole genome shotgun (WGS) entry which is preliminary data.</text>
</comment>
<organism evidence="1 2">
    <name type="scientific">Candidatus Uhrbacteria bacterium GW2011_GWD2_52_7</name>
    <dbReference type="NCBI Taxonomy" id="1618989"/>
    <lineage>
        <taxon>Bacteria</taxon>
        <taxon>Candidatus Uhriibacteriota</taxon>
    </lineage>
</organism>
<dbReference type="EMBL" id="LCRD01000022">
    <property type="protein sequence ID" value="KKW30102.1"/>
    <property type="molecule type" value="Genomic_DNA"/>
</dbReference>
<dbReference type="Gene3D" id="1.10.10.60">
    <property type="entry name" value="Homeodomain-like"/>
    <property type="match status" value="1"/>
</dbReference>
<evidence type="ECO:0000313" key="1">
    <source>
        <dbReference type="EMBL" id="KKW30102.1"/>
    </source>
</evidence>
<accession>A0A0G1ZPM4</accession>
<reference evidence="1 2" key="1">
    <citation type="journal article" date="2015" name="Nature">
        <title>rRNA introns, odd ribosomes, and small enigmatic genomes across a large radiation of phyla.</title>
        <authorList>
            <person name="Brown C.T."/>
            <person name="Hug L.A."/>
            <person name="Thomas B.C."/>
            <person name="Sharon I."/>
            <person name="Castelle C.J."/>
            <person name="Singh A."/>
            <person name="Wilkins M.J."/>
            <person name="Williams K.H."/>
            <person name="Banfield J.F."/>
        </authorList>
    </citation>
    <scope>NUCLEOTIDE SEQUENCE [LARGE SCALE GENOMIC DNA]</scope>
</reference>
<dbReference type="AlphaFoldDB" id="A0A0G1ZPM4"/>
<protein>
    <submittedName>
        <fullName evidence="1">Uncharacterized protein</fullName>
    </submittedName>
</protein>
<name>A0A0G1ZPM4_9BACT</name>
<dbReference type="Proteomes" id="UP000034846">
    <property type="component" value="Unassembled WGS sequence"/>
</dbReference>
<evidence type="ECO:0000313" key="2">
    <source>
        <dbReference type="Proteomes" id="UP000034846"/>
    </source>
</evidence>
<gene>
    <name evidence="1" type="ORF">UY72_C0022G0001</name>
</gene>
<proteinExistence type="predicted"/>